<dbReference type="PANTHER" id="PTHR31809:SF0">
    <property type="entry name" value="BUD13 HOMOLOG"/>
    <property type="match status" value="1"/>
</dbReference>
<sequence>MSKSKQDYLQKYISGNKKEKRTKKVGKDVMKKKGGIRIIDDDYDLGKISVLYKDDEPEEFLTQEERPQIADYIDERPKEAILKENFSDRNKWKTVASSIEDITLREVNRQVRHDSESDESPVRRYSRHDTDSDVSLPHRRKGDDSDISPPRKKRQDSDLDISPARKITISSRDTKGEDIDSDQSPVRIKVEHDSDLSPKRMKDRDLSPARRMIERNLERNGQGSREISGKKVERTLEGKRSGLQSRETLRQENVEIRKKEVELFKKAPSDVTGRGAQTVARADKQRAEDEKQRKQKEKEEKIQELEKKYKAWGKGMKQQAEFSSHMEQMSHEMSKPLARYAGDVDLETHLKEQIYEEDPMAAYVSKKKQKGKPTHPQYKGPTPPPNRYCIMPGYRWDGVDRSNGFEKEWFQSQNRKKALEEEAYRWRSEDM</sequence>
<comment type="caution">
    <text evidence="4">The sequence shown here is derived from an EMBL/GenBank/DDBJ whole genome shotgun (WGS) entry which is preliminary data.</text>
</comment>
<feature type="region of interest" description="Disordered" evidence="3">
    <location>
        <begin position="364"/>
        <end position="389"/>
    </location>
</feature>
<dbReference type="EMBL" id="JAVRJZ010000017">
    <property type="protein sequence ID" value="KAK2709691.1"/>
    <property type="molecule type" value="Genomic_DNA"/>
</dbReference>
<feature type="region of interest" description="Disordered" evidence="3">
    <location>
        <begin position="1"/>
        <end position="26"/>
    </location>
</feature>
<dbReference type="EMBL" id="JAVRJZ010000017">
    <property type="protein sequence ID" value="KAK2709694.1"/>
    <property type="molecule type" value="Genomic_DNA"/>
</dbReference>
<evidence type="ECO:0000256" key="1">
    <source>
        <dbReference type="ARBA" id="ARBA00011069"/>
    </source>
</evidence>
<keyword evidence="5" id="KW-1185">Reference proteome</keyword>
<evidence type="ECO:0000256" key="2">
    <source>
        <dbReference type="ARBA" id="ARBA00014454"/>
    </source>
</evidence>
<feature type="region of interest" description="Disordered" evidence="3">
    <location>
        <begin position="103"/>
        <end position="248"/>
    </location>
</feature>
<feature type="compositionally biased region" description="Basic and acidic residues" evidence="3">
    <location>
        <begin position="227"/>
        <end position="240"/>
    </location>
</feature>
<evidence type="ECO:0000256" key="3">
    <source>
        <dbReference type="SAM" id="MobiDB-lite"/>
    </source>
</evidence>
<organism evidence="4 5">
    <name type="scientific">Artemia franciscana</name>
    <name type="common">Brine shrimp</name>
    <name type="synonym">Artemia sanfranciscana</name>
    <dbReference type="NCBI Taxonomy" id="6661"/>
    <lineage>
        <taxon>Eukaryota</taxon>
        <taxon>Metazoa</taxon>
        <taxon>Ecdysozoa</taxon>
        <taxon>Arthropoda</taxon>
        <taxon>Crustacea</taxon>
        <taxon>Branchiopoda</taxon>
        <taxon>Anostraca</taxon>
        <taxon>Artemiidae</taxon>
        <taxon>Artemia</taxon>
    </lineage>
</organism>
<protein>
    <recommendedName>
        <fullName evidence="2">BUD13 homolog</fullName>
    </recommendedName>
</protein>
<dbReference type="Proteomes" id="UP001187531">
    <property type="component" value="Unassembled WGS sequence"/>
</dbReference>
<dbReference type="GO" id="GO:0003723">
    <property type="term" value="F:RNA binding"/>
    <property type="evidence" value="ECO:0007669"/>
    <property type="project" value="TreeGrafter"/>
</dbReference>
<dbReference type="GO" id="GO:0070274">
    <property type="term" value="C:RES complex"/>
    <property type="evidence" value="ECO:0007669"/>
    <property type="project" value="TreeGrafter"/>
</dbReference>
<evidence type="ECO:0000313" key="4">
    <source>
        <dbReference type="EMBL" id="KAK2709691.1"/>
    </source>
</evidence>
<name>A0AA88L1Z4_ARTSF</name>
<feature type="compositionally biased region" description="Basic and acidic residues" evidence="3">
    <location>
        <begin position="103"/>
        <end position="115"/>
    </location>
</feature>
<feature type="compositionally biased region" description="Basic and acidic residues" evidence="3">
    <location>
        <begin position="281"/>
        <end position="302"/>
    </location>
</feature>
<dbReference type="EMBL" id="JAVRJZ010000017">
    <property type="protein sequence ID" value="KAK2709690.1"/>
    <property type="molecule type" value="Genomic_DNA"/>
</dbReference>
<dbReference type="EMBL" id="JAVRJZ010000017">
    <property type="protein sequence ID" value="KAK2709689.1"/>
    <property type="molecule type" value="Genomic_DNA"/>
</dbReference>
<reference evidence="4" key="1">
    <citation type="submission" date="2023-07" db="EMBL/GenBank/DDBJ databases">
        <title>Chromosome-level genome assembly of Artemia franciscana.</title>
        <authorList>
            <person name="Jo E."/>
        </authorList>
    </citation>
    <scope>NUCLEOTIDE SEQUENCE</scope>
    <source>
        <tissue evidence="4">Whole body</tissue>
    </source>
</reference>
<dbReference type="PANTHER" id="PTHR31809">
    <property type="entry name" value="BUD13 HOMOLOG"/>
    <property type="match status" value="1"/>
</dbReference>
<dbReference type="GO" id="GO:0005684">
    <property type="term" value="C:U2-type spliceosomal complex"/>
    <property type="evidence" value="ECO:0007669"/>
    <property type="project" value="TreeGrafter"/>
</dbReference>
<gene>
    <name evidence="4" type="ORF">QYM36_013385</name>
</gene>
<comment type="similarity">
    <text evidence="1">Belongs to the CWC26 family.</text>
</comment>
<dbReference type="InterPro" id="IPR051112">
    <property type="entry name" value="CWC26_splicing_factor"/>
</dbReference>
<dbReference type="InterPro" id="IPR018609">
    <property type="entry name" value="Bud13"/>
</dbReference>
<feature type="compositionally biased region" description="Basic and acidic residues" evidence="3">
    <location>
        <begin position="188"/>
        <end position="218"/>
    </location>
</feature>
<feature type="region of interest" description="Disordered" evidence="3">
    <location>
        <begin position="265"/>
        <end position="302"/>
    </location>
</feature>
<proteinExistence type="inferred from homology"/>
<dbReference type="GO" id="GO:0000398">
    <property type="term" value="P:mRNA splicing, via spliceosome"/>
    <property type="evidence" value="ECO:0007669"/>
    <property type="project" value="TreeGrafter"/>
</dbReference>
<accession>A0AA88L1Z4</accession>
<dbReference type="EMBL" id="JAVRJZ010000017">
    <property type="protein sequence ID" value="KAK2709695.1"/>
    <property type="molecule type" value="Genomic_DNA"/>
</dbReference>
<evidence type="ECO:0000313" key="5">
    <source>
        <dbReference type="Proteomes" id="UP001187531"/>
    </source>
</evidence>
<dbReference type="AlphaFoldDB" id="A0AA88L1Z4"/>
<dbReference type="Pfam" id="PF09736">
    <property type="entry name" value="Bud13"/>
    <property type="match status" value="1"/>
</dbReference>